<sequence>MILFCEFNPEVQRVYHVDEFHKHRVNYFSETTLRAGGDTVDVAKLLSGLDDVLVLSFVGGTLGREFTVDLEASHVLYETVTVQAATPERVVIRSNVLKTELTKPMQSLTTEEQESILVAFGEMLDRVDGVILGRENPVLDAVLYRNMLNLCYRKTKPVLVAPERIETVITSKPYLLLVEKEDLESYTGFSIKREQDVVKLANIIFDQGVGVLVVNSDTGVIIATKSESYRVDFDNIAHRGRFRPFGLLSGMALGMDRGYDIIMTLKFAVAFALFDARHDDDLSDLKATMNRIEVRQLGGIV</sequence>
<evidence type="ECO:0000313" key="3">
    <source>
        <dbReference type="Proteomes" id="UP001210339"/>
    </source>
</evidence>
<dbReference type="SUPFAM" id="SSF53613">
    <property type="entry name" value="Ribokinase-like"/>
    <property type="match status" value="1"/>
</dbReference>
<keyword evidence="3" id="KW-1185">Reference proteome</keyword>
<dbReference type="PANTHER" id="PTHR46566:SF1">
    <property type="entry name" value="1-PHOSPHOFRUCTOKINASE"/>
    <property type="match status" value="1"/>
</dbReference>
<dbReference type="Pfam" id="PF00294">
    <property type="entry name" value="PfkB"/>
    <property type="match status" value="1"/>
</dbReference>
<dbReference type="RefSeq" id="WP_271191210.1">
    <property type="nucleotide sequence ID" value="NZ_CP115667.1"/>
</dbReference>
<name>A0ABY7QUC2_9FIRM</name>
<dbReference type="PANTHER" id="PTHR46566">
    <property type="entry name" value="1-PHOSPHOFRUCTOKINASE-RELATED"/>
    <property type="match status" value="1"/>
</dbReference>
<dbReference type="GO" id="GO:0016301">
    <property type="term" value="F:kinase activity"/>
    <property type="evidence" value="ECO:0007669"/>
    <property type="project" value="UniProtKB-KW"/>
</dbReference>
<dbReference type="EMBL" id="CP115667">
    <property type="protein sequence ID" value="WBW49679.1"/>
    <property type="molecule type" value="Genomic_DNA"/>
</dbReference>
<dbReference type="InterPro" id="IPR011611">
    <property type="entry name" value="PfkB_dom"/>
</dbReference>
<evidence type="ECO:0000259" key="1">
    <source>
        <dbReference type="Pfam" id="PF00294"/>
    </source>
</evidence>
<reference evidence="2 3" key="1">
    <citation type="submission" date="2023-01" db="EMBL/GenBank/DDBJ databases">
        <authorList>
            <person name="Lee S.H."/>
            <person name="Jung H.S."/>
            <person name="Yun J.U."/>
        </authorList>
    </citation>
    <scope>NUCLEOTIDE SEQUENCE [LARGE SCALE GENOMIC DNA]</scope>
    <source>
        <strain evidence="2 3">CBA3646</strain>
    </source>
</reference>
<gene>
    <name evidence="2" type="ORF">O6R05_06670</name>
</gene>
<dbReference type="Proteomes" id="UP001210339">
    <property type="component" value="Chromosome"/>
</dbReference>
<feature type="domain" description="Carbohydrate kinase PfkB" evidence="1">
    <location>
        <begin position="16"/>
        <end position="231"/>
    </location>
</feature>
<dbReference type="Gene3D" id="3.40.1190.20">
    <property type="match status" value="1"/>
</dbReference>
<keyword evidence="2" id="KW-0808">Transferase</keyword>
<protein>
    <submittedName>
        <fullName evidence="2">PfkB family carbohydrate kinase</fullName>
    </submittedName>
</protein>
<accession>A0ABY7QUC2</accession>
<keyword evidence="2" id="KW-0418">Kinase</keyword>
<organism evidence="2 3">
    <name type="scientific">Peptoniphilus equinus</name>
    <dbReference type="NCBI Taxonomy" id="3016343"/>
    <lineage>
        <taxon>Bacteria</taxon>
        <taxon>Bacillati</taxon>
        <taxon>Bacillota</taxon>
        <taxon>Tissierellia</taxon>
        <taxon>Tissierellales</taxon>
        <taxon>Peptoniphilaceae</taxon>
        <taxon>Peptoniphilus</taxon>
    </lineage>
</organism>
<evidence type="ECO:0000313" key="2">
    <source>
        <dbReference type="EMBL" id="WBW49679.1"/>
    </source>
</evidence>
<proteinExistence type="predicted"/>
<dbReference type="InterPro" id="IPR029056">
    <property type="entry name" value="Ribokinase-like"/>
</dbReference>